<dbReference type="InterPro" id="IPR011991">
    <property type="entry name" value="ArsR-like_HTH"/>
</dbReference>
<dbReference type="EMBL" id="JYFN01000031">
    <property type="protein sequence ID" value="KJE21839.1"/>
    <property type="molecule type" value="Genomic_DNA"/>
</dbReference>
<dbReference type="GO" id="GO:0003677">
    <property type="term" value="F:DNA binding"/>
    <property type="evidence" value="ECO:0007669"/>
    <property type="project" value="UniProtKB-KW"/>
</dbReference>
<dbReference type="PATRIC" id="fig|1502723.3.peg.3573"/>
<reference evidence="6 7" key="2">
    <citation type="journal article" date="2016" name="Genome Announc.">
        <title>Permanent Draft Genome Sequences for Two Variants of Frankia sp. Strain CpI1, the First Frankia Strain Isolated from Root Nodules of Comptonia peregrina.</title>
        <authorList>
            <person name="Oshone R."/>
            <person name="Hurst S.G.IV."/>
            <person name="Abebe-Akele F."/>
            <person name="Simpson S."/>
            <person name="Morris K."/>
            <person name="Thomas W.K."/>
            <person name="Tisa L.S."/>
        </authorList>
    </citation>
    <scope>NUCLEOTIDE SEQUENCE [LARGE SCALE GENOMIC DNA]</scope>
    <source>
        <strain evidence="7">CpI1-S</strain>
    </source>
</reference>
<dbReference type="NCBIfam" id="NF033788">
    <property type="entry name" value="HTH_metalloreg"/>
    <property type="match status" value="1"/>
</dbReference>
<evidence type="ECO:0000256" key="2">
    <source>
        <dbReference type="ARBA" id="ARBA00023125"/>
    </source>
</evidence>
<proteinExistence type="predicted"/>
<accession>A0A0D8BD14</accession>
<evidence type="ECO:0000313" key="7">
    <source>
        <dbReference type="Proteomes" id="UP000032545"/>
    </source>
</evidence>
<protein>
    <submittedName>
        <fullName evidence="6">Transcriptional regulator, ArsR family</fullName>
    </submittedName>
</protein>
<evidence type="ECO:0000256" key="3">
    <source>
        <dbReference type="ARBA" id="ARBA00023163"/>
    </source>
</evidence>
<dbReference type="SUPFAM" id="SSF46785">
    <property type="entry name" value="Winged helix' DNA-binding domain"/>
    <property type="match status" value="1"/>
</dbReference>
<feature type="compositionally biased region" description="Low complexity" evidence="4">
    <location>
        <begin position="1"/>
        <end position="18"/>
    </location>
</feature>
<keyword evidence="7" id="KW-1185">Reference proteome</keyword>
<dbReference type="PRINTS" id="PR00778">
    <property type="entry name" value="HTHARSR"/>
</dbReference>
<dbReference type="AlphaFoldDB" id="A0A0D8BD14"/>
<dbReference type="PROSITE" id="PS50987">
    <property type="entry name" value="HTH_ARSR_2"/>
    <property type="match status" value="1"/>
</dbReference>
<dbReference type="Proteomes" id="UP000032545">
    <property type="component" value="Unassembled WGS sequence"/>
</dbReference>
<dbReference type="InterPro" id="IPR036390">
    <property type="entry name" value="WH_DNA-bd_sf"/>
</dbReference>
<feature type="domain" description="HTH arsR-type" evidence="5">
    <location>
        <begin position="44"/>
        <end position="141"/>
    </location>
</feature>
<reference evidence="7" key="1">
    <citation type="submission" date="2015-02" db="EMBL/GenBank/DDBJ databases">
        <title>Draft Genome of Frankia sp. CpI1-S.</title>
        <authorList>
            <person name="Oshone R.T."/>
            <person name="Ngom M."/>
            <person name="Ghodhbane-Gtari F."/>
            <person name="Gtari M."/>
            <person name="Morris K."/>
            <person name="Thomas K."/>
            <person name="Sen A."/>
            <person name="Tisa L.S."/>
        </authorList>
    </citation>
    <scope>NUCLEOTIDE SEQUENCE [LARGE SCALE GENOMIC DNA]</scope>
    <source>
        <strain evidence="7">CpI1-S</strain>
    </source>
</reference>
<comment type="caution">
    <text evidence="6">The sequence shown here is derived from an EMBL/GenBank/DDBJ whole genome shotgun (WGS) entry which is preliminary data.</text>
</comment>
<evidence type="ECO:0000259" key="5">
    <source>
        <dbReference type="PROSITE" id="PS50987"/>
    </source>
</evidence>
<feature type="region of interest" description="Disordered" evidence="4">
    <location>
        <begin position="1"/>
        <end position="25"/>
    </location>
</feature>
<evidence type="ECO:0000313" key="6">
    <source>
        <dbReference type="EMBL" id="KJE21839.1"/>
    </source>
</evidence>
<evidence type="ECO:0000256" key="1">
    <source>
        <dbReference type="ARBA" id="ARBA00023015"/>
    </source>
</evidence>
<dbReference type="Pfam" id="PF01022">
    <property type="entry name" value="HTH_5"/>
    <property type="match status" value="1"/>
</dbReference>
<keyword evidence="2" id="KW-0238">DNA-binding</keyword>
<dbReference type="InterPro" id="IPR001845">
    <property type="entry name" value="HTH_ArsR_DNA-bd_dom"/>
</dbReference>
<dbReference type="CDD" id="cd00090">
    <property type="entry name" value="HTH_ARSR"/>
    <property type="match status" value="1"/>
</dbReference>
<name>A0A0D8BD14_9ACTN</name>
<dbReference type="PANTHER" id="PTHR33154">
    <property type="entry name" value="TRANSCRIPTIONAL REGULATOR, ARSR FAMILY"/>
    <property type="match status" value="1"/>
</dbReference>
<dbReference type="PANTHER" id="PTHR33154:SF18">
    <property type="entry name" value="ARSENICAL RESISTANCE OPERON REPRESSOR"/>
    <property type="match status" value="1"/>
</dbReference>
<dbReference type="GO" id="GO:0003700">
    <property type="term" value="F:DNA-binding transcription factor activity"/>
    <property type="evidence" value="ECO:0007669"/>
    <property type="project" value="InterPro"/>
</dbReference>
<keyword evidence="1" id="KW-0805">Transcription regulation</keyword>
<evidence type="ECO:0000256" key="4">
    <source>
        <dbReference type="SAM" id="MobiDB-lite"/>
    </source>
</evidence>
<organism evidence="6 7">
    <name type="scientific">Frankia torreyi</name>
    <dbReference type="NCBI Taxonomy" id="1856"/>
    <lineage>
        <taxon>Bacteria</taxon>
        <taxon>Bacillati</taxon>
        <taxon>Actinomycetota</taxon>
        <taxon>Actinomycetes</taxon>
        <taxon>Frankiales</taxon>
        <taxon>Frankiaceae</taxon>
        <taxon>Frankia</taxon>
    </lineage>
</organism>
<dbReference type="Gene3D" id="1.10.10.10">
    <property type="entry name" value="Winged helix-like DNA-binding domain superfamily/Winged helix DNA-binding domain"/>
    <property type="match status" value="1"/>
</dbReference>
<dbReference type="InterPro" id="IPR051081">
    <property type="entry name" value="HTH_MetalResp_TranReg"/>
</dbReference>
<dbReference type="InterPro" id="IPR036388">
    <property type="entry name" value="WH-like_DNA-bd_sf"/>
</dbReference>
<keyword evidence="3" id="KW-0804">Transcription</keyword>
<sequence length="150" mass="15222">MLVPMATTSMPAPATASTGRPDEAGGDPAGALGACCTPLAAAPLSAHDADQLAAVLKAIAVPARLRLLSMIYARDGGEACVCELTEPLGLTQPTVSHHLKVLVDAGLISRDKRGVWAYYRPVPGALAALGTLFNPRPPAAGPPAESCAQC</sequence>
<gene>
    <name evidence="6" type="ORF">FF36_03892</name>
</gene>
<dbReference type="SMART" id="SM00418">
    <property type="entry name" value="HTH_ARSR"/>
    <property type="match status" value="1"/>
</dbReference>